<sequence>MSYQPTALSLRSSCVSKICPEQFVTVTVKLPHLKSSNRNLFNVDLQEHDLKMVVLNLHSIIIISSGRKLLAADSSRRGCVNSVKGSIRFNQHIIKPVSSSGRMPSILTDLRSLAERIWFLESSLGISPL</sequence>
<evidence type="ECO:0000313" key="1">
    <source>
        <dbReference type="EMBL" id="KAK5878504.1"/>
    </source>
</evidence>
<organism evidence="1 2">
    <name type="scientific">Champsocephalus esox</name>
    <name type="common">pike icefish</name>
    <dbReference type="NCBI Taxonomy" id="159716"/>
    <lineage>
        <taxon>Eukaryota</taxon>
        <taxon>Metazoa</taxon>
        <taxon>Chordata</taxon>
        <taxon>Craniata</taxon>
        <taxon>Vertebrata</taxon>
        <taxon>Euteleostomi</taxon>
        <taxon>Actinopterygii</taxon>
        <taxon>Neopterygii</taxon>
        <taxon>Teleostei</taxon>
        <taxon>Neoteleostei</taxon>
        <taxon>Acanthomorphata</taxon>
        <taxon>Eupercaria</taxon>
        <taxon>Perciformes</taxon>
        <taxon>Notothenioidei</taxon>
        <taxon>Channichthyidae</taxon>
        <taxon>Champsocephalus</taxon>
    </lineage>
</organism>
<dbReference type="EMBL" id="JAULUE010002065">
    <property type="protein sequence ID" value="KAK5878504.1"/>
    <property type="molecule type" value="Genomic_DNA"/>
</dbReference>
<name>A0AAN8B5R9_9TELE</name>
<gene>
    <name evidence="1" type="ORF">CesoFtcFv8_023904</name>
</gene>
<proteinExistence type="predicted"/>
<dbReference type="Proteomes" id="UP001335648">
    <property type="component" value="Unassembled WGS sequence"/>
</dbReference>
<keyword evidence="2" id="KW-1185">Reference proteome</keyword>
<protein>
    <submittedName>
        <fullName evidence="1">Uncharacterized protein</fullName>
    </submittedName>
</protein>
<comment type="caution">
    <text evidence="1">The sequence shown here is derived from an EMBL/GenBank/DDBJ whole genome shotgun (WGS) entry which is preliminary data.</text>
</comment>
<dbReference type="AlphaFoldDB" id="A0AAN8B5R9"/>
<reference evidence="1 2" key="1">
    <citation type="journal article" date="2023" name="Mol. Biol. Evol.">
        <title>Genomics of Secondarily Temperate Adaptation in the Only Non-Antarctic Icefish.</title>
        <authorList>
            <person name="Rivera-Colon A.G."/>
            <person name="Rayamajhi N."/>
            <person name="Minhas B.F."/>
            <person name="Madrigal G."/>
            <person name="Bilyk K.T."/>
            <person name="Yoon V."/>
            <person name="Hune M."/>
            <person name="Gregory S."/>
            <person name="Cheng C.H.C."/>
            <person name="Catchen J.M."/>
        </authorList>
    </citation>
    <scope>NUCLEOTIDE SEQUENCE [LARGE SCALE GENOMIC DNA]</scope>
    <source>
        <strain evidence="1">JC2023a</strain>
    </source>
</reference>
<accession>A0AAN8B5R9</accession>
<evidence type="ECO:0000313" key="2">
    <source>
        <dbReference type="Proteomes" id="UP001335648"/>
    </source>
</evidence>